<proteinExistence type="predicted"/>
<keyword evidence="3" id="KW-1185">Reference proteome</keyword>
<comment type="caution">
    <text evidence="2">The sequence shown here is derived from an EMBL/GenBank/DDBJ whole genome shotgun (WGS) entry which is preliminary data.</text>
</comment>
<dbReference type="PROSITE" id="PS50921">
    <property type="entry name" value="ANTAR"/>
    <property type="match status" value="1"/>
</dbReference>
<dbReference type="Gene3D" id="1.10.10.10">
    <property type="entry name" value="Winged helix-like DNA-binding domain superfamily/Winged helix DNA-binding domain"/>
    <property type="match status" value="1"/>
</dbReference>
<reference evidence="2" key="1">
    <citation type="journal article" date="2014" name="Int. J. Syst. Evol. Microbiol.">
        <title>Complete genome sequence of Corynebacterium casei LMG S-19264T (=DSM 44701T), isolated from a smear-ripened cheese.</title>
        <authorList>
            <consortium name="US DOE Joint Genome Institute (JGI-PGF)"/>
            <person name="Walter F."/>
            <person name="Albersmeier A."/>
            <person name="Kalinowski J."/>
            <person name="Ruckert C."/>
        </authorList>
    </citation>
    <scope>NUCLEOTIDE SEQUENCE</scope>
    <source>
        <strain evidence="2">CCM 7905</strain>
    </source>
</reference>
<gene>
    <name evidence="2" type="ORF">GCM10007304_37220</name>
</gene>
<dbReference type="Pfam" id="PF03861">
    <property type="entry name" value="ANTAR"/>
    <property type="match status" value="1"/>
</dbReference>
<dbReference type="Proteomes" id="UP000654257">
    <property type="component" value="Unassembled WGS sequence"/>
</dbReference>
<feature type="domain" description="ANTAR" evidence="1">
    <location>
        <begin position="34"/>
        <end position="95"/>
    </location>
</feature>
<evidence type="ECO:0000313" key="3">
    <source>
        <dbReference type="Proteomes" id="UP000654257"/>
    </source>
</evidence>
<protein>
    <recommendedName>
        <fullName evidence="1">ANTAR domain-containing protein</fullName>
    </recommendedName>
</protein>
<evidence type="ECO:0000313" key="2">
    <source>
        <dbReference type="EMBL" id="GGG19884.1"/>
    </source>
</evidence>
<organism evidence="2 3">
    <name type="scientific">Rhodococcoides trifolii</name>
    <dbReference type="NCBI Taxonomy" id="908250"/>
    <lineage>
        <taxon>Bacteria</taxon>
        <taxon>Bacillati</taxon>
        <taxon>Actinomycetota</taxon>
        <taxon>Actinomycetes</taxon>
        <taxon>Mycobacteriales</taxon>
        <taxon>Nocardiaceae</taxon>
        <taxon>Rhodococcoides</taxon>
    </lineage>
</organism>
<dbReference type="InterPro" id="IPR005561">
    <property type="entry name" value="ANTAR"/>
</dbReference>
<dbReference type="RefSeq" id="WP_188546388.1">
    <property type="nucleotide sequence ID" value="NZ_BMCU01000004.1"/>
</dbReference>
<reference evidence="2" key="2">
    <citation type="submission" date="2020-09" db="EMBL/GenBank/DDBJ databases">
        <authorList>
            <person name="Sun Q."/>
            <person name="Sedlacek I."/>
        </authorList>
    </citation>
    <scope>NUCLEOTIDE SEQUENCE</scope>
    <source>
        <strain evidence="2">CCM 7905</strain>
    </source>
</reference>
<dbReference type="GO" id="GO:0003723">
    <property type="term" value="F:RNA binding"/>
    <property type="evidence" value="ECO:0007669"/>
    <property type="project" value="InterPro"/>
</dbReference>
<evidence type="ECO:0000259" key="1">
    <source>
        <dbReference type="PROSITE" id="PS50921"/>
    </source>
</evidence>
<dbReference type="SMART" id="SM01012">
    <property type="entry name" value="ANTAR"/>
    <property type="match status" value="1"/>
</dbReference>
<name>A0A917G2S6_9NOCA</name>
<dbReference type="AlphaFoldDB" id="A0A917G2S6"/>
<sequence length="120" mass="12972">MQELVMSGNSSQSPSFLEMFTQAADSSAGSKSAPSEALSSDVDADERWLRHVEIEQAKGTLTALFGIDPDDAFAVLSAQSQSRNIKVHALARIILDTLRTNVGKPEFVQSAHRSLDRLLG</sequence>
<accession>A0A917G2S6</accession>
<dbReference type="EMBL" id="BMCU01000004">
    <property type="protein sequence ID" value="GGG19884.1"/>
    <property type="molecule type" value="Genomic_DNA"/>
</dbReference>
<dbReference type="InterPro" id="IPR036388">
    <property type="entry name" value="WH-like_DNA-bd_sf"/>
</dbReference>